<evidence type="ECO:0000256" key="3">
    <source>
        <dbReference type="ARBA" id="ARBA00022475"/>
    </source>
</evidence>
<dbReference type="SMART" id="SM00369">
    <property type="entry name" value="LRR_TYP"/>
    <property type="match status" value="8"/>
</dbReference>
<evidence type="ECO:0000256" key="5">
    <source>
        <dbReference type="ARBA" id="ARBA00022626"/>
    </source>
</evidence>
<keyword evidence="3" id="KW-1003">Cell membrane</keyword>
<evidence type="ECO:0008006" key="15">
    <source>
        <dbReference type="Google" id="ProtNLM"/>
    </source>
</evidence>
<sequence length="733" mass="82517">MQSVYKYKVGIPCQKSILPFIRFVWGVVPTILQHLYLADTQLFGQAPDALAHMTSLQVLDLSCNPNTDMMTTSFRNLCNLRILDLSYCQMVGNIKDIIGRMPQCPLNKLQKLHLGYNNISGIMPDRTPHLTSLVVLDISQNNLTGGITRWVVLLSSLSSLDLSYNHLSGPVPSEIDMLGNLTMLDLSSNNLNGDLTEEHFTSLMRLKRLYLSGNSLRIIVGPDWIPPFSLEEIDLGSCQLGPSFPAWLQFQVDIREMDISSTGIVDRLPDWFSTTFAKVTDLRISNNEISGRLPRNMEFMSLQNFFINSNKLTGEIPNLPRNIAILDMSENSLSGNLPSNIEITDLTSFWLRSNQITGCIPESLCKVESLYVLELSNNLLEGQLPQCFGVKYIGFLMLGNNRFSGNFPLFLKSWTQLMSLDLSHNSFSGRFPLWIGDLVELRFLRLDQNMFFGEIPCTISNLSSLQHMNLAGNGLSGAIPRHLSNATAMIGKYRKVSRDETDYEVYMNMVFRYDFSSVVIKGRELNYSTGIWNLVSIDLSFNQLTGGIPEEITALDALINLNLSSNRLSEKFPNKLGVLQALESLDLSRNMLSSRIPSSLSDLNYLSYLDLSDNNLTGRIPSGRHLDTLYTEQPSMYSGNSGLCGPPLPNSCSGKNVTRQDDQKGNGHSFEPMTFCFGLALGFILGLWVVFCILLFKKVWRIAYFRVVDQTYDQMYVFSVLTWRSWARKEATN</sequence>
<dbReference type="GeneID" id="123084577"/>
<dbReference type="OrthoDB" id="1907415at2759"/>
<dbReference type="AlphaFoldDB" id="A0A3B6I544"/>
<evidence type="ECO:0000256" key="7">
    <source>
        <dbReference type="ARBA" id="ARBA00022729"/>
    </source>
</evidence>
<dbReference type="GO" id="GO:0005886">
    <property type="term" value="C:plasma membrane"/>
    <property type="evidence" value="ECO:0007669"/>
    <property type="project" value="UniProtKB-SubCell"/>
</dbReference>
<dbReference type="InterPro" id="IPR003591">
    <property type="entry name" value="Leu-rich_rpt_typical-subtyp"/>
</dbReference>
<dbReference type="SUPFAM" id="SSF52047">
    <property type="entry name" value="RNI-like"/>
    <property type="match status" value="1"/>
</dbReference>
<name>A0A3B6I544_WHEAT</name>
<dbReference type="Gene3D" id="3.80.10.10">
    <property type="entry name" value="Ribonuclease Inhibitor"/>
    <property type="match status" value="2"/>
</dbReference>
<dbReference type="RefSeq" id="XP_044362038.1">
    <property type="nucleotide sequence ID" value="XM_044506103.1"/>
</dbReference>
<dbReference type="PRINTS" id="PR00019">
    <property type="entry name" value="LEURICHRPT"/>
</dbReference>
<evidence type="ECO:0000256" key="6">
    <source>
        <dbReference type="ARBA" id="ARBA00022692"/>
    </source>
</evidence>
<dbReference type="KEGG" id="taes:123084577"/>
<organism evidence="13">
    <name type="scientific">Triticum aestivum</name>
    <name type="common">Wheat</name>
    <dbReference type="NCBI Taxonomy" id="4565"/>
    <lineage>
        <taxon>Eukaryota</taxon>
        <taxon>Viridiplantae</taxon>
        <taxon>Streptophyta</taxon>
        <taxon>Embryophyta</taxon>
        <taxon>Tracheophyta</taxon>
        <taxon>Spermatophyta</taxon>
        <taxon>Magnoliopsida</taxon>
        <taxon>Liliopsida</taxon>
        <taxon>Poales</taxon>
        <taxon>Poaceae</taxon>
        <taxon>BOP clade</taxon>
        <taxon>Pooideae</taxon>
        <taxon>Triticodae</taxon>
        <taxon>Triticeae</taxon>
        <taxon>Triticinae</taxon>
        <taxon>Triticum</taxon>
    </lineage>
</organism>
<keyword evidence="14" id="KW-1185">Reference proteome</keyword>
<reference evidence="13" key="1">
    <citation type="submission" date="2018-08" db="EMBL/GenBank/DDBJ databases">
        <authorList>
            <person name="Rossello M."/>
        </authorList>
    </citation>
    <scope>NUCLEOTIDE SEQUENCE [LARGE SCALE GENOMIC DNA]</scope>
    <source>
        <strain evidence="13">cv. Chinese Spring</strain>
    </source>
</reference>
<comment type="subcellular location">
    <subcellularLocation>
        <location evidence="1">Cell membrane</location>
        <topology evidence="1">Single-pass type I membrane protein</topology>
    </subcellularLocation>
</comment>
<evidence type="ECO:0000313" key="14">
    <source>
        <dbReference type="Proteomes" id="UP000019116"/>
    </source>
</evidence>
<dbReference type="Pfam" id="PF00560">
    <property type="entry name" value="LRR_1"/>
    <property type="match status" value="6"/>
</dbReference>
<dbReference type="PANTHER" id="PTHR48063:SF55">
    <property type="entry name" value="LEUCINE-RICH REPEAT-CONTAINING N-TERMINAL PLANT-TYPE DOMAIN-CONTAINING PROTEIN"/>
    <property type="match status" value="1"/>
</dbReference>
<dbReference type="FunFam" id="3.80.10.10:FF:000041">
    <property type="entry name" value="LRR receptor-like serine/threonine-protein kinase ERECTA"/>
    <property type="match status" value="1"/>
</dbReference>
<dbReference type="InterPro" id="IPR046956">
    <property type="entry name" value="RLP23-like"/>
</dbReference>
<keyword evidence="5" id="KW-1070">Brassinosteroid signaling pathway</keyword>
<dbReference type="STRING" id="4565.A0A3B6I544"/>
<comment type="similarity">
    <text evidence="2">Belongs to the RLP family.</text>
</comment>
<dbReference type="Proteomes" id="UP000019116">
    <property type="component" value="Chromosome 4A"/>
</dbReference>
<feature type="transmembrane region" description="Helical" evidence="12">
    <location>
        <begin position="677"/>
        <end position="696"/>
    </location>
</feature>
<dbReference type="InterPro" id="IPR032675">
    <property type="entry name" value="LRR_dom_sf"/>
</dbReference>
<protein>
    <recommendedName>
        <fullName evidence="15">Leucine-rich repeat-containing N-terminal plant-type domain-containing protein</fullName>
    </recommendedName>
</protein>
<evidence type="ECO:0000256" key="12">
    <source>
        <dbReference type="SAM" id="Phobius"/>
    </source>
</evidence>
<proteinExistence type="inferred from homology"/>
<evidence type="ECO:0000256" key="11">
    <source>
        <dbReference type="ARBA" id="ARBA00023180"/>
    </source>
</evidence>
<keyword evidence="10 12" id="KW-0472">Membrane</keyword>
<reference evidence="13" key="2">
    <citation type="submission" date="2018-10" db="UniProtKB">
        <authorList>
            <consortium name="EnsemblPlants"/>
        </authorList>
    </citation>
    <scope>IDENTIFICATION</scope>
</reference>
<dbReference type="SMR" id="A0A3B6I544"/>
<dbReference type="EnsemblPlants" id="TraesCS4A02G483700.1">
    <property type="protein sequence ID" value="TraesCS4A02G483700.1.cds1"/>
    <property type="gene ID" value="TraesCS4A02G483700"/>
</dbReference>
<keyword evidence="9 12" id="KW-1133">Transmembrane helix</keyword>
<dbReference type="OMA" id="VWRIAYF"/>
<keyword evidence="6 12" id="KW-0812">Transmembrane</keyword>
<dbReference type="Pfam" id="PF13855">
    <property type="entry name" value="LRR_8"/>
    <property type="match status" value="3"/>
</dbReference>
<evidence type="ECO:0000313" key="13">
    <source>
        <dbReference type="EnsemblPlants" id="TraesCS4A02G483700.1.cds1"/>
    </source>
</evidence>
<dbReference type="FunFam" id="3.80.10.10:FF:000095">
    <property type="entry name" value="LRR receptor-like serine/threonine-protein kinase GSO1"/>
    <property type="match status" value="1"/>
</dbReference>
<evidence type="ECO:0000256" key="4">
    <source>
        <dbReference type="ARBA" id="ARBA00022614"/>
    </source>
</evidence>
<accession>A0A3B6I544</accession>
<dbReference type="GO" id="GO:0009742">
    <property type="term" value="P:brassinosteroid mediated signaling pathway"/>
    <property type="evidence" value="ECO:0007669"/>
    <property type="project" value="UniProtKB-KW"/>
</dbReference>
<dbReference type="Gramene" id="TraesCS4A03G1219800.1">
    <property type="protein sequence ID" value="TraesCS4A03G1219800.1.CDS1"/>
    <property type="gene ID" value="TraesCS4A03G1219800"/>
</dbReference>
<evidence type="ECO:0000256" key="9">
    <source>
        <dbReference type="ARBA" id="ARBA00022989"/>
    </source>
</evidence>
<keyword evidence="4" id="KW-0433">Leucine-rich repeat</keyword>
<dbReference type="PANTHER" id="PTHR48063">
    <property type="entry name" value="LRR RECEPTOR-LIKE KINASE"/>
    <property type="match status" value="1"/>
</dbReference>
<dbReference type="InterPro" id="IPR001611">
    <property type="entry name" value="Leu-rich_rpt"/>
</dbReference>
<evidence type="ECO:0000256" key="10">
    <source>
        <dbReference type="ARBA" id="ARBA00023136"/>
    </source>
</evidence>
<evidence type="ECO:0000256" key="2">
    <source>
        <dbReference type="ARBA" id="ARBA00009592"/>
    </source>
</evidence>
<keyword evidence="8" id="KW-0677">Repeat</keyword>
<keyword evidence="7" id="KW-0732">Signal</keyword>
<evidence type="ECO:0000256" key="8">
    <source>
        <dbReference type="ARBA" id="ARBA00022737"/>
    </source>
</evidence>
<dbReference type="SUPFAM" id="SSF52058">
    <property type="entry name" value="L domain-like"/>
    <property type="match status" value="1"/>
</dbReference>
<keyword evidence="11" id="KW-0325">Glycoprotein</keyword>
<evidence type="ECO:0000256" key="1">
    <source>
        <dbReference type="ARBA" id="ARBA00004251"/>
    </source>
</evidence>
<dbReference type="Gramene" id="TraesCS4A02G483700.1">
    <property type="protein sequence ID" value="TraesCS4A02G483700.1.cds1"/>
    <property type="gene ID" value="TraesCS4A02G483700"/>
</dbReference>
<gene>
    <name evidence="13" type="primary">LOC123084577</name>
</gene>
<dbReference type="FunFam" id="3.80.10.10:FF:000111">
    <property type="entry name" value="LRR receptor-like serine/threonine-protein kinase ERECTA"/>
    <property type="match status" value="1"/>
</dbReference>